<dbReference type="Gene3D" id="3.40.50.720">
    <property type="entry name" value="NAD(P)-binding Rossmann-like Domain"/>
    <property type="match status" value="1"/>
</dbReference>
<comment type="similarity">
    <text evidence="1">Belongs to the 3-beta-HSD family.</text>
</comment>
<evidence type="ECO:0000259" key="3">
    <source>
        <dbReference type="Pfam" id="PF01073"/>
    </source>
</evidence>
<dbReference type="EMBL" id="JARKIF010000007">
    <property type="protein sequence ID" value="KAJ7634516.1"/>
    <property type="molecule type" value="Genomic_DNA"/>
</dbReference>
<dbReference type="InterPro" id="IPR002225">
    <property type="entry name" value="3Beta_OHSteriod_DH/Estase"/>
</dbReference>
<dbReference type="InterPro" id="IPR036291">
    <property type="entry name" value="NAD(P)-bd_dom_sf"/>
</dbReference>
<sequence length="350" mass="38480">MANSKDVYLVLGGDTFVGRHVVEQLKARNDTVFVFDAAASHADVQSFLGDIRDPDQISNAIQKTGATCIIHTLSPLSIANRENPTIFHDVNVHGTNNVISVAKSKGVRKLVYHGSSGVVFDGRDIANGDESLPYARKHPHPYTTSRIMAEKAVLAANDSNGLKTACIRPTGIYGVGDQEMTVGAYDTWKRGATHVQLGNNQNLCDRTYVSDIAHALILAADKLEDPAADVAGQTFFITGNEPILFWDFMRRMWAGFDAAFPHLAKPARKPAVIPRPLVFLLAYAMQFVAWITGREPSLTPYKATFATATMYFSSEKAKRLLGYTPKVSVDEGIRRTIEWVKAETEAGKWH</sequence>
<keyword evidence="2" id="KW-0560">Oxidoreductase</keyword>
<dbReference type="SUPFAM" id="SSF51735">
    <property type="entry name" value="NAD(P)-binding Rossmann-fold domains"/>
    <property type="match status" value="1"/>
</dbReference>
<dbReference type="GO" id="GO:0016616">
    <property type="term" value="F:oxidoreductase activity, acting on the CH-OH group of donors, NAD or NADP as acceptor"/>
    <property type="evidence" value="ECO:0007669"/>
    <property type="project" value="InterPro"/>
</dbReference>
<dbReference type="Proteomes" id="UP001221142">
    <property type="component" value="Unassembled WGS sequence"/>
</dbReference>
<evidence type="ECO:0000256" key="2">
    <source>
        <dbReference type="ARBA" id="ARBA00023002"/>
    </source>
</evidence>
<accession>A0AAD7BYQ5</accession>
<proteinExistence type="inferred from homology"/>
<dbReference type="PANTHER" id="PTHR43245">
    <property type="entry name" value="BIFUNCTIONAL POLYMYXIN RESISTANCE PROTEIN ARNA"/>
    <property type="match status" value="1"/>
</dbReference>
<dbReference type="AlphaFoldDB" id="A0AAD7BYQ5"/>
<name>A0AAD7BYQ5_9AGAR</name>
<organism evidence="4 5">
    <name type="scientific">Roridomyces roridus</name>
    <dbReference type="NCBI Taxonomy" id="1738132"/>
    <lineage>
        <taxon>Eukaryota</taxon>
        <taxon>Fungi</taxon>
        <taxon>Dikarya</taxon>
        <taxon>Basidiomycota</taxon>
        <taxon>Agaricomycotina</taxon>
        <taxon>Agaricomycetes</taxon>
        <taxon>Agaricomycetidae</taxon>
        <taxon>Agaricales</taxon>
        <taxon>Marasmiineae</taxon>
        <taxon>Mycenaceae</taxon>
        <taxon>Roridomyces</taxon>
    </lineage>
</organism>
<keyword evidence="5" id="KW-1185">Reference proteome</keyword>
<dbReference type="InterPro" id="IPR050177">
    <property type="entry name" value="Lipid_A_modif_metabolic_enz"/>
</dbReference>
<dbReference type="GO" id="GO:0006694">
    <property type="term" value="P:steroid biosynthetic process"/>
    <property type="evidence" value="ECO:0007669"/>
    <property type="project" value="InterPro"/>
</dbReference>
<evidence type="ECO:0000313" key="5">
    <source>
        <dbReference type="Proteomes" id="UP001221142"/>
    </source>
</evidence>
<reference evidence="4" key="1">
    <citation type="submission" date="2023-03" db="EMBL/GenBank/DDBJ databases">
        <title>Massive genome expansion in bonnet fungi (Mycena s.s.) driven by repeated elements and novel gene families across ecological guilds.</title>
        <authorList>
            <consortium name="Lawrence Berkeley National Laboratory"/>
            <person name="Harder C.B."/>
            <person name="Miyauchi S."/>
            <person name="Viragh M."/>
            <person name="Kuo A."/>
            <person name="Thoen E."/>
            <person name="Andreopoulos B."/>
            <person name="Lu D."/>
            <person name="Skrede I."/>
            <person name="Drula E."/>
            <person name="Henrissat B."/>
            <person name="Morin E."/>
            <person name="Kohler A."/>
            <person name="Barry K."/>
            <person name="LaButti K."/>
            <person name="Morin E."/>
            <person name="Salamov A."/>
            <person name="Lipzen A."/>
            <person name="Mereny Z."/>
            <person name="Hegedus B."/>
            <person name="Baldrian P."/>
            <person name="Stursova M."/>
            <person name="Weitz H."/>
            <person name="Taylor A."/>
            <person name="Grigoriev I.V."/>
            <person name="Nagy L.G."/>
            <person name="Martin F."/>
            <person name="Kauserud H."/>
        </authorList>
    </citation>
    <scope>NUCLEOTIDE SEQUENCE</scope>
    <source>
        <strain evidence="4">9284</strain>
    </source>
</reference>
<protein>
    <submittedName>
        <fullName evidence="4">3-beta hydroxysteroid dehydrogenase/isomerase family-domain-containing protein</fullName>
    </submittedName>
</protein>
<dbReference type="Pfam" id="PF01073">
    <property type="entry name" value="3Beta_HSD"/>
    <property type="match status" value="1"/>
</dbReference>
<dbReference type="PANTHER" id="PTHR43245:SF51">
    <property type="entry name" value="SHORT CHAIN DEHYDROGENASE_REDUCTASE FAMILY 42E, MEMBER 2"/>
    <property type="match status" value="1"/>
</dbReference>
<comment type="caution">
    <text evidence="4">The sequence shown here is derived from an EMBL/GenBank/DDBJ whole genome shotgun (WGS) entry which is preliminary data.</text>
</comment>
<gene>
    <name evidence="4" type="ORF">FB45DRAFT_829780</name>
</gene>
<feature type="domain" description="3-beta hydroxysteroid dehydrogenase/isomerase" evidence="3">
    <location>
        <begin position="9"/>
        <end position="260"/>
    </location>
</feature>
<evidence type="ECO:0000313" key="4">
    <source>
        <dbReference type="EMBL" id="KAJ7634516.1"/>
    </source>
</evidence>
<evidence type="ECO:0000256" key="1">
    <source>
        <dbReference type="ARBA" id="ARBA00009219"/>
    </source>
</evidence>